<dbReference type="OrthoDB" id="9810236at2"/>
<dbReference type="NCBIfam" id="TIGR01587">
    <property type="entry name" value="cas3_core"/>
    <property type="match status" value="1"/>
</dbReference>
<comment type="similarity">
    <text evidence="1">In the N-terminal section; belongs to the CRISPR-associated nuclease Cas3-HD family.</text>
</comment>
<keyword evidence="4" id="KW-0479">Metal-binding</keyword>
<dbReference type="Gene3D" id="3.40.50.300">
    <property type="entry name" value="P-loop containing nucleotide triphosphate hydrolases"/>
    <property type="match status" value="2"/>
</dbReference>
<evidence type="ECO:0000256" key="9">
    <source>
        <dbReference type="ARBA" id="ARBA00023118"/>
    </source>
</evidence>
<dbReference type="InterPro" id="IPR006674">
    <property type="entry name" value="HD_domain"/>
</dbReference>
<sequence length="742" mass="82572">MGGAQQYVSHAAGDCLEPLSDHLREVSEMAAHFARPFGGEDWAAVVGMAHDIGKYSREFQNRILHGGKIVNHTTAGAEELNSLGFWQLAYCVSGHHGGLPNGGTTSIESLEKGTLFSRLQDCRKGKNPDYSAFRQEIDLASMARRMKPPSIKLNQGDAFSAWYSMQFLIRMVFSCLVDADFLCTERFMAGERHHLQYEVLPALCEKLEQKLSSFYPPKSFVNVKRCEVLDACLRAASWEPGVFSLTVPTGGGKTFASLRFALNHAIRHENAMRRIIYAIPYTSIIDQNAKEFRRVLGNENVLEHHANFDFDDQGELGERLRLAAENWDAPVVVTTNVQLFESLYSNRTSQCRKLHNIAGSVIVLDEAQMIPTEQLQPCIRALAELVNNYNCSVVLCTATQPALDFLFEKYGCTVREIISDAQPLFNALERVCYKDAGVLSDEELANSLLRYRQSLCIVNSRRQARQIYGLIKYGEGAFHLTTSMHADHRRHVLAEIKRRMSDGSNEPCHVVATSLVEAGVNLDFPVVYRAFAGIDSIVQAAGRCNREGKLDRGTVYVFQPERDYRIPRGINQKRAVAQLISQDLAKDASNSVPLGALSAIDQYFRHLYKLRDKELDAKGVLEMLSTRKIIGEGRSTLYSIPFADASRDFSIIEDASATVIVASDANEEDVRALRSGEASRATMRRLSRCAVGVYEFDLRMLLESGAASPVNGNVYVLDDASAYSEEIGLDVDALEEGKGVFL</sequence>
<dbReference type="PANTHER" id="PTHR47962">
    <property type="entry name" value="ATP-DEPENDENT HELICASE LHR-RELATED-RELATED"/>
    <property type="match status" value="1"/>
</dbReference>
<dbReference type="GO" id="GO:0046872">
    <property type="term" value="F:metal ion binding"/>
    <property type="evidence" value="ECO:0007669"/>
    <property type="project" value="UniProtKB-KW"/>
</dbReference>
<evidence type="ECO:0000259" key="10">
    <source>
        <dbReference type="PROSITE" id="PS51192"/>
    </source>
</evidence>
<dbReference type="GO" id="GO:0004519">
    <property type="term" value="F:endonuclease activity"/>
    <property type="evidence" value="ECO:0007669"/>
    <property type="project" value="UniProtKB-KW"/>
</dbReference>
<name>A0A3N0AZI0_9ACTN</name>
<keyword evidence="5" id="KW-0547">Nucleotide-binding</keyword>
<reference evidence="13" key="1">
    <citation type="submission" date="2018-05" db="EMBL/GenBank/DDBJ databases">
        <title>Genome Sequencing of selected type strains of the family Eggerthellaceae.</title>
        <authorList>
            <person name="Danylec N."/>
            <person name="Stoll D.A."/>
            <person name="Doetsch A."/>
            <person name="Huch M."/>
        </authorList>
    </citation>
    <scope>NUCLEOTIDE SEQUENCE [LARGE SCALE GENOMIC DNA]</scope>
    <source>
        <strain evidence="13">DSM 24851</strain>
    </source>
</reference>
<feature type="domain" description="Helicase ATP-binding" evidence="10">
    <location>
        <begin position="234"/>
        <end position="418"/>
    </location>
</feature>
<comment type="similarity">
    <text evidence="2">In the central section; belongs to the CRISPR-associated helicase Cas3 family.</text>
</comment>
<dbReference type="GO" id="GO:0051607">
    <property type="term" value="P:defense response to virus"/>
    <property type="evidence" value="ECO:0007669"/>
    <property type="project" value="UniProtKB-KW"/>
</dbReference>
<dbReference type="GO" id="GO:0005524">
    <property type="term" value="F:ATP binding"/>
    <property type="evidence" value="ECO:0007669"/>
    <property type="project" value="UniProtKB-KW"/>
</dbReference>
<evidence type="ECO:0000256" key="6">
    <source>
        <dbReference type="ARBA" id="ARBA00022801"/>
    </source>
</evidence>
<dbReference type="SMART" id="SM00487">
    <property type="entry name" value="DEXDc"/>
    <property type="match status" value="1"/>
</dbReference>
<protein>
    <submittedName>
        <fullName evidence="12">CRISPR-associated helicase/endonuclease Cas3</fullName>
    </submittedName>
</protein>
<dbReference type="CDD" id="cd17930">
    <property type="entry name" value="DEXHc_cas3"/>
    <property type="match status" value="1"/>
</dbReference>
<evidence type="ECO:0000256" key="4">
    <source>
        <dbReference type="ARBA" id="ARBA00022723"/>
    </source>
</evidence>
<comment type="caution">
    <text evidence="12">The sequence shown here is derived from an EMBL/GenBank/DDBJ whole genome shotgun (WGS) entry which is preliminary data.</text>
</comment>
<keyword evidence="12" id="KW-0255">Endonuclease</keyword>
<evidence type="ECO:0000313" key="12">
    <source>
        <dbReference type="EMBL" id="RNL39959.1"/>
    </source>
</evidence>
<dbReference type="Proteomes" id="UP000269591">
    <property type="component" value="Unassembled WGS sequence"/>
</dbReference>
<dbReference type="GO" id="GO:0016887">
    <property type="term" value="F:ATP hydrolysis activity"/>
    <property type="evidence" value="ECO:0007669"/>
    <property type="project" value="TreeGrafter"/>
</dbReference>
<dbReference type="InterPro" id="IPR006483">
    <property type="entry name" value="CRISPR-assoc_Cas3_HD"/>
</dbReference>
<proteinExistence type="inferred from homology"/>
<evidence type="ECO:0000256" key="3">
    <source>
        <dbReference type="ARBA" id="ARBA00022722"/>
    </source>
</evidence>
<evidence type="ECO:0000313" key="13">
    <source>
        <dbReference type="Proteomes" id="UP000269591"/>
    </source>
</evidence>
<dbReference type="NCBIfam" id="TIGR01596">
    <property type="entry name" value="cas3_HD"/>
    <property type="match status" value="1"/>
</dbReference>
<dbReference type="InterPro" id="IPR006474">
    <property type="entry name" value="Helicase_Cas3_CRISPR-ass_core"/>
</dbReference>
<dbReference type="SUPFAM" id="SSF52540">
    <property type="entry name" value="P-loop containing nucleoside triphosphate hydrolases"/>
    <property type="match status" value="1"/>
</dbReference>
<evidence type="ECO:0000256" key="5">
    <source>
        <dbReference type="ARBA" id="ARBA00022741"/>
    </source>
</evidence>
<accession>A0A3N0AZI0</accession>
<dbReference type="InterPro" id="IPR054712">
    <property type="entry name" value="Cas3-like_dom"/>
</dbReference>
<dbReference type="AlphaFoldDB" id="A0A3N0AZI0"/>
<dbReference type="PROSITE" id="PS51192">
    <property type="entry name" value="HELICASE_ATP_BIND_1"/>
    <property type="match status" value="1"/>
</dbReference>
<organism evidence="12 13">
    <name type="scientific">Slackia equolifaciens</name>
    <dbReference type="NCBI Taxonomy" id="498718"/>
    <lineage>
        <taxon>Bacteria</taxon>
        <taxon>Bacillati</taxon>
        <taxon>Actinomycetota</taxon>
        <taxon>Coriobacteriia</taxon>
        <taxon>Eggerthellales</taxon>
        <taxon>Eggerthellaceae</taxon>
        <taxon>Slackia</taxon>
    </lineage>
</organism>
<dbReference type="Pfam" id="PF22590">
    <property type="entry name" value="Cas3-like_C_2"/>
    <property type="match status" value="1"/>
</dbReference>
<dbReference type="EMBL" id="QIBX01000009">
    <property type="protein sequence ID" value="RNL39959.1"/>
    <property type="molecule type" value="Genomic_DNA"/>
</dbReference>
<evidence type="ECO:0000256" key="1">
    <source>
        <dbReference type="ARBA" id="ARBA00006847"/>
    </source>
</evidence>
<dbReference type="PROSITE" id="PS51643">
    <property type="entry name" value="HD_CAS3"/>
    <property type="match status" value="1"/>
</dbReference>
<dbReference type="Gene3D" id="1.10.3210.30">
    <property type="match status" value="1"/>
</dbReference>
<dbReference type="Pfam" id="PF01966">
    <property type="entry name" value="HD"/>
    <property type="match status" value="1"/>
</dbReference>
<dbReference type="InterPro" id="IPR052511">
    <property type="entry name" value="ATP-dep_Helicase"/>
</dbReference>
<dbReference type="GO" id="GO:0003677">
    <property type="term" value="F:DNA binding"/>
    <property type="evidence" value="ECO:0007669"/>
    <property type="project" value="TreeGrafter"/>
</dbReference>
<dbReference type="CDD" id="cd09641">
    <property type="entry name" value="Cas3''_I"/>
    <property type="match status" value="1"/>
</dbReference>
<keyword evidence="8" id="KW-0067">ATP-binding</keyword>
<keyword evidence="6" id="KW-0378">Hydrolase</keyword>
<keyword evidence="9" id="KW-0051">Antiviral defense</keyword>
<evidence type="ECO:0000256" key="7">
    <source>
        <dbReference type="ARBA" id="ARBA00022806"/>
    </source>
</evidence>
<dbReference type="Pfam" id="PF00270">
    <property type="entry name" value="DEAD"/>
    <property type="match status" value="1"/>
</dbReference>
<dbReference type="InterPro" id="IPR027417">
    <property type="entry name" value="P-loop_NTPase"/>
</dbReference>
<dbReference type="InterPro" id="IPR038257">
    <property type="entry name" value="CRISPR-assoc_Cas3_HD_sf"/>
</dbReference>
<dbReference type="InterPro" id="IPR014001">
    <property type="entry name" value="Helicase_ATP-bd"/>
</dbReference>
<evidence type="ECO:0000259" key="11">
    <source>
        <dbReference type="PROSITE" id="PS51643"/>
    </source>
</evidence>
<feature type="domain" description="HD Cas3-type" evidence="11">
    <location>
        <begin position="12"/>
        <end position="182"/>
    </location>
</feature>
<gene>
    <name evidence="12" type="ORF">DMP06_06405</name>
</gene>
<keyword evidence="3" id="KW-0540">Nuclease</keyword>
<dbReference type="SUPFAM" id="SSF109604">
    <property type="entry name" value="HD-domain/PDEase-like"/>
    <property type="match status" value="1"/>
</dbReference>
<evidence type="ECO:0000256" key="8">
    <source>
        <dbReference type="ARBA" id="ARBA00022840"/>
    </source>
</evidence>
<keyword evidence="13" id="KW-1185">Reference proteome</keyword>
<keyword evidence="7" id="KW-0347">Helicase</keyword>
<evidence type="ECO:0000256" key="2">
    <source>
        <dbReference type="ARBA" id="ARBA00009046"/>
    </source>
</evidence>
<dbReference type="GO" id="GO:0004386">
    <property type="term" value="F:helicase activity"/>
    <property type="evidence" value="ECO:0007669"/>
    <property type="project" value="UniProtKB-KW"/>
</dbReference>
<dbReference type="PANTHER" id="PTHR47962:SF5">
    <property type="entry name" value="ATP-DEPENDENT HELICASE LHR-RELATED"/>
    <property type="match status" value="1"/>
</dbReference>
<dbReference type="InterPro" id="IPR011545">
    <property type="entry name" value="DEAD/DEAH_box_helicase_dom"/>
</dbReference>